<dbReference type="NCBIfam" id="TIGR01367">
    <property type="entry name" value="pyrE_Therm"/>
    <property type="match status" value="1"/>
</dbReference>
<keyword evidence="3" id="KW-0328">Glycosyltransferase</keyword>
<comment type="caution">
    <text evidence="9">The sequence shown here is derived from an EMBL/GenBank/DDBJ whole genome shotgun (WGS) entry which is preliminary data.</text>
</comment>
<dbReference type="Proteomes" id="UP000051557">
    <property type="component" value="Unassembled WGS sequence"/>
</dbReference>
<evidence type="ECO:0000256" key="5">
    <source>
        <dbReference type="ARBA" id="ARBA00022842"/>
    </source>
</evidence>
<keyword evidence="6" id="KW-0665">Pyrimidine biosynthesis</keyword>
<dbReference type="PANTHER" id="PTHR19278:SF9">
    <property type="entry name" value="URIDINE 5'-MONOPHOSPHATE SYNTHASE"/>
    <property type="match status" value="1"/>
</dbReference>
<keyword evidence="5" id="KW-0460">Magnesium</keyword>
<evidence type="ECO:0000313" key="10">
    <source>
        <dbReference type="Proteomes" id="UP000051557"/>
    </source>
</evidence>
<dbReference type="InterPro" id="IPR006273">
    <property type="entry name" value="Orotate_PRibTrfase_bac"/>
</dbReference>
<name>A0A0R2X8B2_9BACT</name>
<evidence type="ECO:0000259" key="8">
    <source>
        <dbReference type="Pfam" id="PF00156"/>
    </source>
</evidence>
<dbReference type="Gene3D" id="3.40.50.2020">
    <property type="match status" value="1"/>
</dbReference>
<dbReference type="GO" id="GO:0004588">
    <property type="term" value="F:orotate phosphoribosyltransferase activity"/>
    <property type="evidence" value="ECO:0007669"/>
    <property type="project" value="UniProtKB-UniRule"/>
</dbReference>
<dbReference type="InterPro" id="IPR029057">
    <property type="entry name" value="PRTase-like"/>
</dbReference>
<dbReference type="CDD" id="cd06223">
    <property type="entry name" value="PRTases_typeI"/>
    <property type="match status" value="1"/>
</dbReference>
<gene>
    <name evidence="9" type="ORF">ABS32_08050</name>
</gene>
<evidence type="ECO:0000256" key="2">
    <source>
        <dbReference type="ARBA" id="ARBA00011971"/>
    </source>
</evidence>
<evidence type="ECO:0000256" key="7">
    <source>
        <dbReference type="NCBIfam" id="TIGR01367"/>
    </source>
</evidence>
<dbReference type="PANTHER" id="PTHR19278">
    <property type="entry name" value="OROTATE PHOSPHORIBOSYLTRANSFERASE"/>
    <property type="match status" value="1"/>
</dbReference>
<evidence type="ECO:0000256" key="6">
    <source>
        <dbReference type="ARBA" id="ARBA00022975"/>
    </source>
</evidence>
<keyword evidence="4" id="KW-0808">Transferase</keyword>
<protein>
    <recommendedName>
        <fullName evidence="2 7">Orotate phosphoribosyltransferase</fullName>
        <ecNumber evidence="2 7">2.4.2.10</ecNumber>
    </recommendedName>
</protein>
<feature type="domain" description="Phosphoribosyltransferase" evidence="8">
    <location>
        <begin position="38"/>
        <end position="146"/>
    </location>
</feature>
<feature type="non-terminal residue" evidence="9">
    <location>
        <position position="1"/>
    </location>
</feature>
<dbReference type="Pfam" id="PF00156">
    <property type="entry name" value="Pribosyltran"/>
    <property type="match status" value="1"/>
</dbReference>
<dbReference type="InterPro" id="IPR000836">
    <property type="entry name" value="PRTase_dom"/>
</dbReference>
<sequence length="182" mass="19577">EVFRRCGALLHGHFILRSGRHSRTFFQCALVLQDPAATAELCGALAGKIKAEKWVFQSVISPAMGGILVGHEVARHLGRRHIFAEKEGGKLQIRRFEVKPGEKYLVAEDVITTGSAVREVISLVREAGGVVAGVACLVDRSTQKPELGAPLCSLFGMPVETFPATEIPADLINIPAVKPGSR</sequence>
<proteinExistence type="inferred from homology"/>
<dbReference type="EMBL" id="LIDM01000427">
    <property type="protein sequence ID" value="KRP30924.1"/>
    <property type="molecule type" value="Genomic_DNA"/>
</dbReference>
<dbReference type="GO" id="GO:0044205">
    <property type="term" value="P:'de novo' UMP biosynthetic process"/>
    <property type="evidence" value="ECO:0007669"/>
    <property type="project" value="UniProtKB-UniPathway"/>
</dbReference>
<comment type="pathway">
    <text evidence="1">Pyrimidine metabolism; UMP biosynthesis via de novo pathway; UMP from orotate: step 1/2.</text>
</comment>
<evidence type="ECO:0000313" key="9">
    <source>
        <dbReference type="EMBL" id="KRP30924.1"/>
    </source>
</evidence>
<dbReference type="UniPathway" id="UPA00070">
    <property type="reaction ID" value="UER00119"/>
</dbReference>
<dbReference type="InterPro" id="IPR023031">
    <property type="entry name" value="OPRT"/>
</dbReference>
<organism evidence="9 10">
    <name type="scientific">Verrucomicrobia subdivision 6 bacterium BACL9 MAG-120820-bin42</name>
    <dbReference type="NCBI Taxonomy" id="1655634"/>
    <lineage>
        <taxon>Bacteria</taxon>
        <taxon>Pseudomonadati</taxon>
        <taxon>Verrucomicrobiota</taxon>
        <taxon>Verrucomicrobiia</taxon>
        <taxon>Verrucomicrobiales</taxon>
        <taxon>Verrucomicrobia subdivision 6</taxon>
    </lineage>
</organism>
<accession>A0A0R2X8B2</accession>
<dbReference type="EC" id="2.4.2.10" evidence="2 7"/>
<evidence type="ECO:0000256" key="3">
    <source>
        <dbReference type="ARBA" id="ARBA00022676"/>
    </source>
</evidence>
<reference evidence="9 10" key="1">
    <citation type="submission" date="2015-10" db="EMBL/GenBank/DDBJ databases">
        <title>Metagenome-Assembled Genomes uncover a global brackish microbiome.</title>
        <authorList>
            <person name="Hugerth L.W."/>
            <person name="Larsson J."/>
            <person name="Alneberg J."/>
            <person name="Lindh M.V."/>
            <person name="Legrand C."/>
            <person name="Pinhassi J."/>
            <person name="Andersson A.F."/>
        </authorList>
    </citation>
    <scope>NUCLEOTIDE SEQUENCE [LARGE SCALE GENOMIC DNA]</scope>
    <source>
        <strain evidence="9">BACL9 MAG-120820-bin42</strain>
    </source>
</reference>
<dbReference type="SUPFAM" id="SSF53271">
    <property type="entry name" value="PRTase-like"/>
    <property type="match status" value="1"/>
</dbReference>
<evidence type="ECO:0000256" key="1">
    <source>
        <dbReference type="ARBA" id="ARBA00004889"/>
    </source>
</evidence>
<dbReference type="AlphaFoldDB" id="A0A0R2X8B2"/>
<evidence type="ECO:0000256" key="4">
    <source>
        <dbReference type="ARBA" id="ARBA00022679"/>
    </source>
</evidence>
<dbReference type="GO" id="GO:0019856">
    <property type="term" value="P:pyrimidine nucleobase biosynthetic process"/>
    <property type="evidence" value="ECO:0007669"/>
    <property type="project" value="InterPro"/>
</dbReference>
<dbReference type="HAMAP" id="MF_01208">
    <property type="entry name" value="PyrE"/>
    <property type="match status" value="1"/>
</dbReference>